<evidence type="ECO:0000313" key="3">
    <source>
        <dbReference type="EMBL" id="KKD57638.1"/>
    </source>
</evidence>
<evidence type="ECO:0000256" key="1">
    <source>
        <dbReference type="SAM" id="Phobius"/>
    </source>
</evidence>
<reference evidence="3 4" key="1">
    <citation type="submission" date="2015-03" db="EMBL/GenBank/DDBJ databases">
        <title>Draft genome of Stenotrophomonas maltophila isolated from urine specimen.</title>
        <authorList>
            <person name="Murugan N."/>
            <person name="Malathi J."/>
            <person name="Umashankar V."/>
            <person name="Madhavan H."/>
        </authorList>
    </citation>
    <scope>NUCLEOTIDE SEQUENCE [LARGE SCALE GENOMIC DNA]</scope>
    <source>
        <strain evidence="3 4">JMNMN1</strain>
    </source>
</reference>
<dbReference type="RefSeq" id="WP_005408145.1">
    <property type="nucleotide sequence ID" value="NZ_AP021908.1"/>
</dbReference>
<accession>A0A0F5ZPN4</accession>
<dbReference type="EMBL" id="ABLTIR010000084">
    <property type="protein sequence ID" value="EKZ1928132.1"/>
    <property type="molecule type" value="Genomic_DNA"/>
</dbReference>
<evidence type="ECO:0000313" key="4">
    <source>
        <dbReference type="Proteomes" id="UP000243478"/>
    </source>
</evidence>
<proteinExistence type="predicted"/>
<keyword evidence="1" id="KW-0472">Membrane</keyword>
<feature type="transmembrane region" description="Helical" evidence="1">
    <location>
        <begin position="113"/>
        <end position="137"/>
    </location>
</feature>
<reference evidence="2" key="2">
    <citation type="submission" date="2023-08" db="EMBL/GenBank/DDBJ databases">
        <authorList>
            <consortium name="Clinical and Environmental Microbiology Branch: Whole genome sequencing antimicrobial resistance pathogens in the healthcare setting"/>
        </authorList>
    </citation>
    <scope>NUCLEOTIDE SEQUENCE</scope>
    <source>
        <strain evidence="2">2023CJ-00293</strain>
    </source>
</reference>
<dbReference type="PATRIC" id="fig|40324.129.peg.771"/>
<dbReference type="Proteomes" id="UP000243478">
    <property type="component" value="Unassembled WGS sequence"/>
</dbReference>
<dbReference type="Proteomes" id="UP001225498">
    <property type="component" value="Unassembled WGS sequence"/>
</dbReference>
<sequence length="194" mass="21727">MSDTANRAFVLSVLVLVLAATRVNHFAAIPDASWAVFFIGGFYLARWTRWAFPLLMVFAVLVDWIVIRSSGLDFWQHYCVSPGYWLLLPAYFSLWAGGMLLGRNYQSARWPVLAKGALLLVASVAVCHLLAQGGFYWTSSNVAEPTLAGWAQNYAQWFGPYLRTTAIYVALAAALQLAVEQVLKLQQARRDIRH</sequence>
<keyword evidence="1" id="KW-0812">Transmembrane</keyword>
<organism evidence="3 4">
    <name type="scientific">Stenotrophomonas maltophilia</name>
    <name type="common">Pseudomonas maltophilia</name>
    <name type="synonym">Xanthomonas maltophilia</name>
    <dbReference type="NCBI Taxonomy" id="40324"/>
    <lineage>
        <taxon>Bacteria</taxon>
        <taxon>Pseudomonadati</taxon>
        <taxon>Pseudomonadota</taxon>
        <taxon>Gammaproteobacteria</taxon>
        <taxon>Lysobacterales</taxon>
        <taxon>Lysobacteraceae</taxon>
        <taxon>Stenotrophomonas</taxon>
        <taxon>Stenotrophomonas maltophilia group</taxon>
    </lineage>
</organism>
<feature type="transmembrane region" description="Helical" evidence="1">
    <location>
        <begin position="157"/>
        <end position="179"/>
    </location>
</feature>
<name>A0A0F5ZPN4_STEMA</name>
<comment type="caution">
    <text evidence="3">The sequence shown here is derived from an EMBL/GenBank/DDBJ whole genome shotgun (WGS) entry which is preliminary data.</text>
</comment>
<feature type="transmembrane region" description="Helical" evidence="1">
    <location>
        <begin position="83"/>
        <end position="101"/>
    </location>
</feature>
<keyword evidence="1" id="KW-1133">Transmembrane helix</keyword>
<dbReference type="AlphaFoldDB" id="A0A0F5ZPN4"/>
<feature type="transmembrane region" description="Helical" evidence="1">
    <location>
        <begin position="52"/>
        <end position="71"/>
    </location>
</feature>
<evidence type="ECO:0000313" key="2">
    <source>
        <dbReference type="EMBL" id="EKZ1928132.1"/>
    </source>
</evidence>
<feature type="transmembrane region" description="Helical" evidence="1">
    <location>
        <begin position="29"/>
        <end position="45"/>
    </location>
</feature>
<dbReference type="EMBL" id="JZRZ01000006">
    <property type="protein sequence ID" value="KKD57638.1"/>
    <property type="molecule type" value="Genomic_DNA"/>
</dbReference>
<protein>
    <submittedName>
        <fullName evidence="3">Membrane protein</fullName>
    </submittedName>
</protein>
<gene>
    <name evidence="2" type="ORF">REH87_003173</name>
    <name evidence="3" type="ORF">VM57_02925</name>
</gene>